<name>A0AAD9V7C1_ACRCE</name>
<dbReference type="EMBL" id="JARQWQ010000024">
    <property type="protein sequence ID" value="KAK2563717.1"/>
    <property type="molecule type" value="Genomic_DNA"/>
</dbReference>
<keyword evidence="4" id="KW-0274">FAD</keyword>
<dbReference type="GO" id="GO:0045892">
    <property type="term" value="P:negative regulation of DNA-templated transcription"/>
    <property type="evidence" value="ECO:0007669"/>
    <property type="project" value="TreeGrafter"/>
</dbReference>
<protein>
    <submittedName>
        <fullName evidence="7">Cryptochrome-2</fullName>
    </submittedName>
</protein>
<keyword evidence="8" id="KW-1185">Reference proteome</keyword>
<dbReference type="PANTHER" id="PTHR11455">
    <property type="entry name" value="CRYPTOCHROME"/>
    <property type="match status" value="1"/>
</dbReference>
<dbReference type="GO" id="GO:0032922">
    <property type="term" value="P:circadian regulation of gene expression"/>
    <property type="evidence" value="ECO:0007669"/>
    <property type="project" value="TreeGrafter"/>
</dbReference>
<comment type="similarity">
    <text evidence="2">Belongs to the DNA photolyase class-1 family.</text>
</comment>
<evidence type="ECO:0000259" key="6">
    <source>
        <dbReference type="Pfam" id="PF03441"/>
    </source>
</evidence>
<dbReference type="InterPro" id="IPR002081">
    <property type="entry name" value="Cryptochrome/DNA_photolyase_1"/>
</dbReference>
<dbReference type="GO" id="GO:0003677">
    <property type="term" value="F:DNA binding"/>
    <property type="evidence" value="ECO:0007669"/>
    <property type="project" value="TreeGrafter"/>
</dbReference>
<sequence length="132" mass="15061">MAAQFQSYTFSATTYLWRSLSSQVVVSLNGFNRKYLPVLKGFPAKYIHAPWTAPENVQRAARCIIGKDYPRPIVDHHKVSTANLEKMRNVFKALLRCKESTVVATSEKSDGSKDKQAKLKQQMLNLEDKENR</sequence>
<feature type="region of interest" description="Disordered" evidence="5">
    <location>
        <begin position="103"/>
        <end position="132"/>
    </location>
</feature>
<keyword evidence="3" id="KW-0285">Flavoprotein</keyword>
<comment type="caution">
    <text evidence="7">The sequence shown here is derived from an EMBL/GenBank/DDBJ whole genome shotgun (WGS) entry which is preliminary data.</text>
</comment>
<comment type="cofactor">
    <cofactor evidence="1">
        <name>FAD</name>
        <dbReference type="ChEBI" id="CHEBI:57692"/>
    </cofactor>
</comment>
<organism evidence="7 8">
    <name type="scientific">Acropora cervicornis</name>
    <name type="common">Staghorn coral</name>
    <dbReference type="NCBI Taxonomy" id="6130"/>
    <lineage>
        <taxon>Eukaryota</taxon>
        <taxon>Metazoa</taxon>
        <taxon>Cnidaria</taxon>
        <taxon>Anthozoa</taxon>
        <taxon>Hexacorallia</taxon>
        <taxon>Scleractinia</taxon>
        <taxon>Astrocoeniina</taxon>
        <taxon>Acroporidae</taxon>
        <taxon>Acropora</taxon>
    </lineage>
</organism>
<dbReference type="AlphaFoldDB" id="A0AAD9V7C1"/>
<feature type="compositionally biased region" description="Basic and acidic residues" evidence="5">
    <location>
        <begin position="107"/>
        <end position="117"/>
    </location>
</feature>
<evidence type="ECO:0000313" key="7">
    <source>
        <dbReference type="EMBL" id="KAK2563717.1"/>
    </source>
</evidence>
<evidence type="ECO:0000256" key="5">
    <source>
        <dbReference type="SAM" id="MobiDB-lite"/>
    </source>
</evidence>
<dbReference type="PANTHER" id="PTHR11455:SF30">
    <property type="entry name" value="CRYPTOCHROME-1"/>
    <property type="match status" value="1"/>
</dbReference>
<dbReference type="InterPro" id="IPR036134">
    <property type="entry name" value="Crypto/Photolyase_FAD-like_sf"/>
</dbReference>
<gene>
    <name evidence="7" type="ORF">P5673_012702</name>
</gene>
<evidence type="ECO:0000256" key="4">
    <source>
        <dbReference type="ARBA" id="ARBA00022827"/>
    </source>
</evidence>
<dbReference type="GO" id="GO:0005737">
    <property type="term" value="C:cytoplasm"/>
    <property type="evidence" value="ECO:0007669"/>
    <property type="project" value="TreeGrafter"/>
</dbReference>
<dbReference type="SUPFAM" id="SSF48173">
    <property type="entry name" value="Cryptochrome/photolyase FAD-binding domain"/>
    <property type="match status" value="1"/>
</dbReference>
<evidence type="ECO:0000256" key="2">
    <source>
        <dbReference type="ARBA" id="ARBA00005862"/>
    </source>
</evidence>
<feature type="domain" description="Cryptochrome/DNA photolyase FAD-binding" evidence="6">
    <location>
        <begin position="31"/>
        <end position="88"/>
    </location>
</feature>
<dbReference type="InterPro" id="IPR005101">
    <property type="entry name" value="Cryptochr/Photolyase_FAD-bd"/>
</dbReference>
<reference evidence="7" key="2">
    <citation type="journal article" date="2023" name="Science">
        <title>Genomic signatures of disease resistance in endangered staghorn corals.</title>
        <authorList>
            <person name="Vollmer S.V."/>
            <person name="Selwyn J.D."/>
            <person name="Despard B.A."/>
            <person name="Roesel C.L."/>
        </authorList>
    </citation>
    <scope>NUCLEOTIDE SEQUENCE</scope>
    <source>
        <strain evidence="7">K2</strain>
    </source>
</reference>
<dbReference type="GO" id="GO:0071949">
    <property type="term" value="F:FAD binding"/>
    <property type="evidence" value="ECO:0007669"/>
    <property type="project" value="TreeGrafter"/>
</dbReference>
<dbReference type="GO" id="GO:0043153">
    <property type="term" value="P:entrainment of circadian clock by photoperiod"/>
    <property type="evidence" value="ECO:0007669"/>
    <property type="project" value="TreeGrafter"/>
</dbReference>
<dbReference type="GO" id="GO:0005634">
    <property type="term" value="C:nucleus"/>
    <property type="evidence" value="ECO:0007669"/>
    <property type="project" value="TreeGrafter"/>
</dbReference>
<evidence type="ECO:0000256" key="3">
    <source>
        <dbReference type="ARBA" id="ARBA00022630"/>
    </source>
</evidence>
<dbReference type="Gene3D" id="1.10.579.10">
    <property type="entry name" value="DNA Cyclobutane Dipyrimidine Photolyase, subunit A, domain 3"/>
    <property type="match status" value="1"/>
</dbReference>
<proteinExistence type="inferred from homology"/>
<accession>A0AAD9V7C1</accession>
<evidence type="ECO:0000256" key="1">
    <source>
        <dbReference type="ARBA" id="ARBA00001974"/>
    </source>
</evidence>
<reference evidence="7" key="1">
    <citation type="journal article" date="2023" name="G3 (Bethesda)">
        <title>Whole genome assembly and annotation of the endangered Caribbean coral Acropora cervicornis.</title>
        <authorList>
            <person name="Selwyn J.D."/>
            <person name="Vollmer S.V."/>
        </authorList>
    </citation>
    <scope>NUCLEOTIDE SEQUENCE</scope>
    <source>
        <strain evidence="7">K2</strain>
    </source>
</reference>
<dbReference type="Pfam" id="PF03441">
    <property type="entry name" value="FAD_binding_7"/>
    <property type="match status" value="1"/>
</dbReference>
<dbReference type="Proteomes" id="UP001249851">
    <property type="component" value="Unassembled WGS sequence"/>
</dbReference>
<evidence type="ECO:0000313" key="8">
    <source>
        <dbReference type="Proteomes" id="UP001249851"/>
    </source>
</evidence>